<evidence type="ECO:0000313" key="11">
    <source>
        <dbReference type="Proteomes" id="UP000697710"/>
    </source>
</evidence>
<dbReference type="GO" id="GO:0042158">
    <property type="term" value="P:lipoprotein biosynthetic process"/>
    <property type="evidence" value="ECO:0007669"/>
    <property type="project" value="UniProtKB-UniRule"/>
</dbReference>
<evidence type="ECO:0000256" key="2">
    <source>
        <dbReference type="ARBA" id="ARBA00022475"/>
    </source>
</evidence>
<dbReference type="Pfam" id="PF00795">
    <property type="entry name" value="CN_hydrolase"/>
    <property type="match status" value="1"/>
</dbReference>
<evidence type="ECO:0000256" key="5">
    <source>
        <dbReference type="ARBA" id="ARBA00022989"/>
    </source>
</evidence>
<dbReference type="HAMAP" id="MF_01148">
    <property type="entry name" value="Lnt"/>
    <property type="match status" value="1"/>
</dbReference>
<evidence type="ECO:0000259" key="9">
    <source>
        <dbReference type="PROSITE" id="PS50263"/>
    </source>
</evidence>
<comment type="subcellular location">
    <subcellularLocation>
        <location evidence="1 8">Cell membrane</location>
        <topology evidence="1 8">Multi-pass membrane protein</topology>
    </subcellularLocation>
</comment>
<keyword evidence="3 8" id="KW-0808">Transferase</keyword>
<dbReference type="PANTHER" id="PTHR38686:SF1">
    <property type="entry name" value="APOLIPOPROTEIN N-ACYLTRANSFERASE"/>
    <property type="match status" value="1"/>
</dbReference>
<accession>A0A956RNT4</accession>
<reference evidence="10" key="1">
    <citation type="submission" date="2020-04" db="EMBL/GenBank/DDBJ databases">
        <authorList>
            <person name="Zhang T."/>
        </authorList>
    </citation>
    <scope>NUCLEOTIDE SEQUENCE</scope>
    <source>
        <strain evidence="10">HKST-UBA01</strain>
    </source>
</reference>
<dbReference type="InterPro" id="IPR003010">
    <property type="entry name" value="C-N_Hydrolase"/>
</dbReference>
<evidence type="ECO:0000256" key="1">
    <source>
        <dbReference type="ARBA" id="ARBA00004651"/>
    </source>
</evidence>
<comment type="function">
    <text evidence="8">Catalyzes the phospholipid dependent N-acylation of the N-terminal cysteine of apolipoprotein, the last step in lipoprotein maturation.</text>
</comment>
<comment type="catalytic activity">
    <reaction evidence="8">
        <text>N-terminal S-1,2-diacyl-sn-glyceryl-L-cysteinyl-[lipoprotein] + a glycerophospholipid = N-acyl-S-1,2-diacyl-sn-glyceryl-L-cysteinyl-[lipoprotein] + a 2-acyl-sn-glycero-3-phospholipid + H(+)</text>
        <dbReference type="Rhea" id="RHEA:48228"/>
        <dbReference type="Rhea" id="RHEA-COMP:14681"/>
        <dbReference type="Rhea" id="RHEA-COMP:14684"/>
        <dbReference type="ChEBI" id="CHEBI:15378"/>
        <dbReference type="ChEBI" id="CHEBI:136912"/>
        <dbReference type="ChEBI" id="CHEBI:140656"/>
        <dbReference type="ChEBI" id="CHEBI:140657"/>
        <dbReference type="ChEBI" id="CHEBI:140660"/>
        <dbReference type="EC" id="2.3.1.269"/>
    </reaction>
</comment>
<dbReference type="EMBL" id="JAGQHR010000061">
    <property type="protein sequence ID" value="MCA9726732.1"/>
    <property type="molecule type" value="Genomic_DNA"/>
</dbReference>
<feature type="transmembrane region" description="Helical" evidence="8">
    <location>
        <begin position="215"/>
        <end position="234"/>
    </location>
</feature>
<dbReference type="PROSITE" id="PS50263">
    <property type="entry name" value="CN_HYDROLASE"/>
    <property type="match status" value="1"/>
</dbReference>
<dbReference type="Proteomes" id="UP000697710">
    <property type="component" value="Unassembled WGS sequence"/>
</dbReference>
<evidence type="ECO:0000256" key="6">
    <source>
        <dbReference type="ARBA" id="ARBA00023136"/>
    </source>
</evidence>
<keyword evidence="6 8" id="KW-0472">Membrane</keyword>
<evidence type="ECO:0000313" key="10">
    <source>
        <dbReference type="EMBL" id="MCA9726732.1"/>
    </source>
</evidence>
<comment type="pathway">
    <text evidence="8">Protein modification; lipoprotein biosynthesis (N-acyl transfer).</text>
</comment>
<evidence type="ECO:0000256" key="3">
    <source>
        <dbReference type="ARBA" id="ARBA00022679"/>
    </source>
</evidence>
<organism evidence="10 11">
    <name type="scientific">Eiseniibacteriota bacterium</name>
    <dbReference type="NCBI Taxonomy" id="2212470"/>
    <lineage>
        <taxon>Bacteria</taxon>
        <taxon>Candidatus Eiseniibacteriota</taxon>
    </lineage>
</organism>
<dbReference type="Pfam" id="PF20154">
    <property type="entry name" value="LNT_N"/>
    <property type="match status" value="1"/>
</dbReference>
<feature type="transmembrane region" description="Helical" evidence="8">
    <location>
        <begin position="151"/>
        <end position="170"/>
    </location>
</feature>
<name>A0A956RNT4_UNCEI</name>
<dbReference type="AlphaFoldDB" id="A0A956RNT4"/>
<keyword evidence="5 8" id="KW-1133">Transmembrane helix</keyword>
<dbReference type="CDD" id="cd07571">
    <property type="entry name" value="ALP_N-acyl_transferase"/>
    <property type="match status" value="1"/>
</dbReference>
<keyword evidence="7 8" id="KW-0012">Acyltransferase</keyword>
<feature type="transmembrane region" description="Helical" evidence="8">
    <location>
        <begin position="73"/>
        <end position="92"/>
    </location>
</feature>
<gene>
    <name evidence="8 10" type="primary">lnt</name>
    <name evidence="10" type="ORF">KC729_03550</name>
</gene>
<feature type="transmembrane region" description="Helical" evidence="8">
    <location>
        <begin position="104"/>
        <end position="130"/>
    </location>
</feature>
<evidence type="ECO:0000256" key="8">
    <source>
        <dbReference type="HAMAP-Rule" id="MF_01148"/>
    </source>
</evidence>
<dbReference type="InterPro" id="IPR045378">
    <property type="entry name" value="LNT_N"/>
</dbReference>
<evidence type="ECO:0000256" key="4">
    <source>
        <dbReference type="ARBA" id="ARBA00022692"/>
    </source>
</evidence>
<protein>
    <recommendedName>
        <fullName evidence="8">Apolipoprotein N-acyltransferase</fullName>
        <shortName evidence="8">ALP N-acyltransferase</shortName>
        <ecNumber evidence="8">2.3.1.269</ecNumber>
    </recommendedName>
</protein>
<dbReference type="SUPFAM" id="SSF56317">
    <property type="entry name" value="Carbon-nitrogen hydrolase"/>
    <property type="match status" value="1"/>
</dbReference>
<dbReference type="GO" id="GO:0005886">
    <property type="term" value="C:plasma membrane"/>
    <property type="evidence" value="ECO:0007669"/>
    <property type="project" value="UniProtKB-SubCell"/>
</dbReference>
<keyword evidence="4 8" id="KW-0812">Transmembrane</keyword>
<dbReference type="NCBIfam" id="TIGR00546">
    <property type="entry name" value="lnt"/>
    <property type="match status" value="1"/>
</dbReference>
<keyword evidence="2 8" id="KW-1003">Cell membrane</keyword>
<dbReference type="InterPro" id="IPR036526">
    <property type="entry name" value="C-N_Hydrolase_sf"/>
</dbReference>
<dbReference type="InterPro" id="IPR004563">
    <property type="entry name" value="Apolipo_AcylTrfase"/>
</dbReference>
<feature type="transmembrane region" description="Helical" evidence="8">
    <location>
        <begin position="28"/>
        <end position="52"/>
    </location>
</feature>
<comment type="similarity">
    <text evidence="8">Belongs to the CN hydrolase family. Apolipoprotein N-acyltransferase subfamily.</text>
</comment>
<dbReference type="Gene3D" id="3.60.110.10">
    <property type="entry name" value="Carbon-nitrogen hydrolase"/>
    <property type="match status" value="1"/>
</dbReference>
<proteinExistence type="inferred from homology"/>
<dbReference type="PANTHER" id="PTHR38686">
    <property type="entry name" value="APOLIPOPROTEIN N-ACYLTRANSFERASE"/>
    <property type="match status" value="1"/>
</dbReference>
<feature type="transmembrane region" description="Helical" evidence="8">
    <location>
        <begin position="182"/>
        <end position="203"/>
    </location>
</feature>
<evidence type="ECO:0000256" key="7">
    <source>
        <dbReference type="ARBA" id="ARBA00023315"/>
    </source>
</evidence>
<dbReference type="EC" id="2.3.1.269" evidence="8"/>
<sequence length="578" mass="64036">MPRGWARWAVLPLAPVLLYLAFPPFDVSLLVFVGLVPLFWAAFPATVPPDVAPAVSGPPQVSTRRRRPFGEQFTRGYLAGILFYVLHLHWLLKLSKDEITIPWIMIPALLVLGGFLGLFWGFAVGTAGWLQRRFRIHPMWGLPICWTLFDWFRTVGETGFAWGSLGYALAPVPAALQITSWTGFWALPAWIAVTAGLLWRAIFDRTAGMPRRIRFAVAAVIVFAAPIGFGLVVLHDAPSGVHIVSPEPDATGADRTATAAIGTPSAGPEDPASPLRFCLLQANTPREIKWEEDYRELVVADLLARTETAVARYHPDLVVWPETAAPLRILWEKHLAALTSSTIDSLDTWTLVGTLDAKRIEDGHSDPPQYEHYNAAVLFDPEGRPVWRYAKRRMVPFGELTPYKRLLPFLSEIDFGQSDFTMGTAPGDFEIYGDRELSCLICFESTFPELARGDVANGARYLVNITNDFWYGRSAGPVQHQHFAIHRAVENGTPLLRCANSGVSCVIDAHGRVYAATDLFVEEYVTADVLPGHGGTFYTRAGDWPLPLLAVVLLVGIVRGLRDRRRSPLAPPSPETER</sequence>
<comment type="caution">
    <text evidence="10">The sequence shown here is derived from an EMBL/GenBank/DDBJ whole genome shotgun (WGS) entry which is preliminary data.</text>
</comment>
<reference evidence="10" key="2">
    <citation type="journal article" date="2021" name="Microbiome">
        <title>Successional dynamics and alternative stable states in a saline activated sludge microbial community over 9 years.</title>
        <authorList>
            <person name="Wang Y."/>
            <person name="Ye J."/>
            <person name="Ju F."/>
            <person name="Liu L."/>
            <person name="Boyd J.A."/>
            <person name="Deng Y."/>
            <person name="Parks D.H."/>
            <person name="Jiang X."/>
            <person name="Yin X."/>
            <person name="Woodcroft B.J."/>
            <person name="Tyson G.W."/>
            <person name="Hugenholtz P."/>
            <person name="Polz M.F."/>
            <person name="Zhang T."/>
        </authorList>
    </citation>
    <scope>NUCLEOTIDE SEQUENCE</scope>
    <source>
        <strain evidence="10">HKST-UBA01</strain>
    </source>
</reference>
<feature type="domain" description="CN hydrolase" evidence="9">
    <location>
        <begin position="280"/>
        <end position="531"/>
    </location>
</feature>
<dbReference type="GO" id="GO:0016410">
    <property type="term" value="F:N-acyltransferase activity"/>
    <property type="evidence" value="ECO:0007669"/>
    <property type="project" value="UniProtKB-UniRule"/>
</dbReference>